<evidence type="ECO:0000256" key="5">
    <source>
        <dbReference type="ARBA" id="ARBA00022679"/>
    </source>
</evidence>
<name>A0A8W7J922_ANOAL</name>
<dbReference type="Pfam" id="PF21948">
    <property type="entry name" value="LplA-B_cat"/>
    <property type="match status" value="1"/>
</dbReference>
<evidence type="ECO:0000259" key="9">
    <source>
        <dbReference type="PROSITE" id="PS51733"/>
    </source>
</evidence>
<evidence type="ECO:0000256" key="1">
    <source>
        <dbReference type="ARBA" id="ARBA00004173"/>
    </source>
</evidence>
<dbReference type="FunFam" id="3.30.930.10:FF:000035">
    <property type="entry name" value="Putative lipoyltransferase 2, mitochondrial"/>
    <property type="match status" value="1"/>
</dbReference>
<dbReference type="Proteomes" id="UP000069272">
    <property type="component" value="Chromosome 2L"/>
</dbReference>
<evidence type="ECO:0000256" key="2">
    <source>
        <dbReference type="ARBA" id="ARBA00004821"/>
    </source>
</evidence>
<comment type="pathway">
    <text evidence="2">Protein modification; protein lipoylation via endogenous pathway; protein N(6)-(lipoyl)lysine from octanoyl-[acyl-carrier-protein]: step 1/2.</text>
</comment>
<dbReference type="InterPro" id="IPR004143">
    <property type="entry name" value="BPL_LPL_catalytic"/>
</dbReference>
<dbReference type="GO" id="GO:0005739">
    <property type="term" value="C:mitochondrion"/>
    <property type="evidence" value="ECO:0007669"/>
    <property type="project" value="UniProtKB-SubCell"/>
</dbReference>
<dbReference type="InterPro" id="IPR000544">
    <property type="entry name" value="Octanoyltransferase"/>
</dbReference>
<feature type="domain" description="BPL/LPL catalytic" evidence="9">
    <location>
        <begin position="32"/>
        <end position="223"/>
    </location>
</feature>
<dbReference type="NCBIfam" id="NF010925">
    <property type="entry name" value="PRK14345.1"/>
    <property type="match status" value="1"/>
</dbReference>
<dbReference type="KEGG" id="aali:118468716"/>
<dbReference type="NCBIfam" id="TIGR00214">
    <property type="entry name" value="lipB"/>
    <property type="match status" value="1"/>
</dbReference>
<accession>A0A8W7J922</accession>
<comment type="similarity">
    <text evidence="3">Belongs to the LipB family.</text>
</comment>
<sequence>MASRLVRVLRAGKLSYRQGLRLQTAVVNHVRDRNSHVLILTEHEPVYTIGIRTRDYSEEEEHRLLALGADFVRTNRGGLITFHGPGQLVAYPVLNLRHFQPSVRWYVCHLERTIIELCRGYGLKDAQTTPDTGVWIGDRKICAMGIHVSRYVTSHGLALNCDNDLSWFRHIVPCGLAGKGVTSLAQQHAEGSIDQRTVKGPTTIDNVTPDFLRCFSDTFECELTAMEEPVQRQLLEESRQETKG</sequence>
<keyword evidence="5" id="KW-0808">Transferase</keyword>
<reference evidence="10 11" key="1">
    <citation type="journal article" date="2017" name="G3 (Bethesda)">
        <title>The Physical Genome Mapping of Anopheles albimanus Corrected Scaffold Misassemblies and Identified Interarm Rearrangements in Genus Anopheles.</title>
        <authorList>
            <person name="Artemov G.N."/>
            <person name="Peery A.N."/>
            <person name="Jiang X."/>
            <person name="Tu Z."/>
            <person name="Stegniy V.N."/>
            <person name="Sharakhova M.V."/>
            <person name="Sharakhov I.V."/>
        </authorList>
    </citation>
    <scope>NUCLEOTIDE SEQUENCE [LARGE SCALE GENOMIC DNA]</scope>
    <source>
        <strain evidence="10 11">ALBI9_A</strain>
    </source>
</reference>
<proteinExistence type="inferred from homology"/>
<evidence type="ECO:0000256" key="8">
    <source>
        <dbReference type="ARBA" id="ARBA00033331"/>
    </source>
</evidence>
<dbReference type="EnsemblMetazoa" id="AALB000051-RA">
    <property type="protein sequence ID" value="AALB000051-PA"/>
    <property type="gene ID" value="AALB000051"/>
</dbReference>
<dbReference type="InterPro" id="IPR045864">
    <property type="entry name" value="aa-tRNA-synth_II/BPL/LPL"/>
</dbReference>
<dbReference type="GO" id="GO:0033819">
    <property type="term" value="F:lipoyl(octanoyl) transferase activity"/>
    <property type="evidence" value="ECO:0007669"/>
    <property type="project" value="UniProtKB-EC"/>
</dbReference>
<organism evidence="10 11">
    <name type="scientific">Anopheles albimanus</name>
    <name type="common">New world malaria mosquito</name>
    <dbReference type="NCBI Taxonomy" id="7167"/>
    <lineage>
        <taxon>Eukaryota</taxon>
        <taxon>Metazoa</taxon>
        <taxon>Ecdysozoa</taxon>
        <taxon>Arthropoda</taxon>
        <taxon>Hexapoda</taxon>
        <taxon>Insecta</taxon>
        <taxon>Pterygota</taxon>
        <taxon>Neoptera</taxon>
        <taxon>Endopterygota</taxon>
        <taxon>Diptera</taxon>
        <taxon>Nematocera</taxon>
        <taxon>Culicoidea</taxon>
        <taxon>Culicidae</taxon>
        <taxon>Anophelinae</taxon>
        <taxon>Anopheles</taxon>
    </lineage>
</organism>
<dbReference type="GeneID" id="118468716"/>
<dbReference type="PANTHER" id="PTHR10993:SF7">
    <property type="entry name" value="LIPOYLTRANSFERASE 2, MITOCHONDRIAL-RELATED"/>
    <property type="match status" value="1"/>
</dbReference>
<dbReference type="CDD" id="cd16444">
    <property type="entry name" value="LipB"/>
    <property type="match status" value="1"/>
</dbReference>
<evidence type="ECO:0000256" key="7">
    <source>
        <dbReference type="ARBA" id="ARBA00030797"/>
    </source>
</evidence>
<dbReference type="Gene3D" id="3.30.930.10">
    <property type="entry name" value="Bira Bifunctional Protein, Domain 2"/>
    <property type="match status" value="1"/>
</dbReference>
<evidence type="ECO:0000256" key="3">
    <source>
        <dbReference type="ARBA" id="ARBA00007907"/>
    </source>
</evidence>
<evidence type="ECO:0000313" key="11">
    <source>
        <dbReference type="Proteomes" id="UP000069272"/>
    </source>
</evidence>
<dbReference type="SUPFAM" id="SSF55681">
    <property type="entry name" value="Class II aaRS and biotin synthetases"/>
    <property type="match status" value="1"/>
</dbReference>
<dbReference type="HAMAP" id="MF_00013">
    <property type="entry name" value="LipB"/>
    <property type="match status" value="1"/>
</dbReference>
<dbReference type="PROSITE" id="PS01313">
    <property type="entry name" value="LIPB"/>
    <property type="match status" value="1"/>
</dbReference>
<comment type="subcellular location">
    <subcellularLocation>
        <location evidence="1">Mitochondrion</location>
    </subcellularLocation>
</comment>
<evidence type="ECO:0000256" key="4">
    <source>
        <dbReference type="ARBA" id="ARBA00012334"/>
    </source>
</evidence>
<keyword evidence="11" id="KW-1185">Reference proteome</keyword>
<reference evidence="10" key="2">
    <citation type="submission" date="2022-08" db="UniProtKB">
        <authorList>
            <consortium name="EnsemblMetazoa"/>
        </authorList>
    </citation>
    <scope>IDENTIFICATION</scope>
    <source>
        <strain evidence="10">STECLA/ALBI9_A</strain>
    </source>
</reference>
<keyword evidence="6" id="KW-0012">Acyltransferase</keyword>
<dbReference type="RefSeq" id="XP_035795740.1">
    <property type="nucleotide sequence ID" value="XM_035939847.1"/>
</dbReference>
<evidence type="ECO:0000313" key="10">
    <source>
        <dbReference type="EnsemblMetazoa" id="AALB000051-PA"/>
    </source>
</evidence>
<evidence type="ECO:0000256" key="6">
    <source>
        <dbReference type="ARBA" id="ARBA00023315"/>
    </source>
</evidence>
<dbReference type="PROSITE" id="PS51733">
    <property type="entry name" value="BPL_LPL_CATALYTIC"/>
    <property type="match status" value="1"/>
</dbReference>
<dbReference type="GO" id="GO:0009249">
    <property type="term" value="P:protein lipoylation"/>
    <property type="evidence" value="ECO:0007669"/>
    <property type="project" value="InterPro"/>
</dbReference>
<dbReference type="OrthoDB" id="19908at2759"/>
<protein>
    <recommendedName>
        <fullName evidence="4">lipoyl(octanoyl) transferase</fullName>
        <ecNumber evidence="4">2.3.1.181</ecNumber>
    </recommendedName>
    <alternativeName>
        <fullName evidence="7">Lipoate-protein ligase B</fullName>
    </alternativeName>
    <alternativeName>
        <fullName evidence="8">Lipoyl/octanoyl transferase</fullName>
    </alternativeName>
</protein>
<dbReference type="PANTHER" id="PTHR10993">
    <property type="entry name" value="OCTANOYLTRANSFERASE"/>
    <property type="match status" value="1"/>
</dbReference>
<dbReference type="AlphaFoldDB" id="A0A8W7J922"/>
<dbReference type="CTD" id="387787"/>
<dbReference type="InterPro" id="IPR020605">
    <property type="entry name" value="Octanoyltransferase_CS"/>
</dbReference>
<dbReference type="EC" id="2.3.1.181" evidence="4"/>